<dbReference type="InterPro" id="IPR022790">
    <property type="entry name" value="GH26_dom"/>
</dbReference>
<evidence type="ECO:0000256" key="3">
    <source>
        <dbReference type="PROSITE-ProRule" id="PRU01100"/>
    </source>
</evidence>
<feature type="region of interest" description="Disordered" evidence="4">
    <location>
        <begin position="353"/>
        <end position="518"/>
    </location>
</feature>
<evidence type="ECO:0000313" key="7">
    <source>
        <dbReference type="EMBL" id="KMO99659.1"/>
    </source>
</evidence>
<keyword evidence="1 3" id="KW-0378">Hydrolase</keyword>
<protein>
    <recommendedName>
        <fullName evidence="6">GH26 domain-containing protein</fullName>
    </recommendedName>
</protein>
<feature type="active site" description="Nucleophile" evidence="3">
    <location>
        <position position="266"/>
    </location>
</feature>
<evidence type="ECO:0000256" key="5">
    <source>
        <dbReference type="SAM" id="SignalP"/>
    </source>
</evidence>
<sequence length="556" mass="60082">MPRPHRRLASTCIGTVTAGLLATGASLAAPEKEQPKGSDIAMGAFLDSGQSGVARIPQLSRWLGGKEIRVGHTYLPGDRWARIENPDFLEAWAQWRRARPDRLFVLNVPMQEHNEDHVPDREVARLIRAGAEGEFDHHFEKLAHRLVELGVPDTVIVLGWEMNGATYTHRCAPDPQGWKEYWNRIVNTMRSVPGQQFKFDYAPNRGSDAIGWTACYPGDDVVDIVGMDSYDQAPGKTFDEMVKQPYGLQQHVDFAKAHGKAISYPEWGLFRHGDNPTYVQRMLKWIEQHKPLYHTITDYCPHGVWQCKQNPRSAKAFRAALAPERPGPVIPTPVVPTPVIPTPVVPTPVLPTPSVPTPSVPTPSVPTPQIPTPGIPVPSPVVPSPQIPAPVPSPETPGTSPSPEPAPEPVPEPVPSPAVPSPAVPSPAVPSPEVPVPAPEPVPVSPEPVEPSPQVPAPESPSPEPVPSPAVPSPQTPVGPGTGPSPDPVPVPLPEPSPVLPPAPTPVPVVPEPEPPANSTQWCVPVNFGEWLSKLVGKQSVCIKIDWGKDSGFWPW</sequence>
<dbReference type="PATRIC" id="fig|66430.4.peg.5580"/>
<feature type="active site" description="Proton donor" evidence="3">
    <location>
        <position position="161"/>
    </location>
</feature>
<feature type="signal peptide" evidence="5">
    <location>
        <begin position="1"/>
        <end position="28"/>
    </location>
</feature>
<dbReference type="Pfam" id="PF02156">
    <property type="entry name" value="Glyco_hydro_26"/>
    <property type="match status" value="1"/>
</dbReference>
<reference evidence="7 8" key="1">
    <citation type="submission" date="2015-06" db="EMBL/GenBank/DDBJ databases">
        <title>Recapitulation of the evolution of biosynthetic gene clusters reveals hidden chemical diversity on bacterial genomes.</title>
        <authorList>
            <person name="Cruz-Morales P."/>
            <person name="Martinez-Guerrero C."/>
            <person name="Morales-Escalante M.A."/>
            <person name="Yanez-Guerra L.A."/>
            <person name="Kopp J.F."/>
            <person name="Feldmann J."/>
            <person name="Ramos-Aboites H.E."/>
            <person name="Barona-Gomez F."/>
        </authorList>
    </citation>
    <scope>NUCLEOTIDE SEQUENCE [LARGE SCALE GENOMIC DNA]</scope>
    <source>
        <strain evidence="7 8">ATCC 31245</strain>
    </source>
</reference>
<dbReference type="Proteomes" id="UP000035932">
    <property type="component" value="Unassembled WGS sequence"/>
</dbReference>
<dbReference type="SUPFAM" id="SSF51445">
    <property type="entry name" value="(Trans)glycosidases"/>
    <property type="match status" value="1"/>
</dbReference>
<feature type="compositionally biased region" description="Pro residues" evidence="4">
    <location>
        <begin position="353"/>
        <end position="516"/>
    </location>
</feature>
<evidence type="ECO:0000256" key="2">
    <source>
        <dbReference type="ARBA" id="ARBA00023295"/>
    </source>
</evidence>
<evidence type="ECO:0000259" key="6">
    <source>
        <dbReference type="PROSITE" id="PS51764"/>
    </source>
</evidence>
<dbReference type="PANTHER" id="PTHR24216">
    <property type="entry name" value="PAXILLIN-RELATED"/>
    <property type="match status" value="1"/>
</dbReference>
<dbReference type="EMBL" id="LFML01000006">
    <property type="protein sequence ID" value="KMO99659.1"/>
    <property type="molecule type" value="Genomic_DNA"/>
</dbReference>
<feature type="domain" description="GH26" evidence="6">
    <location>
        <begin position="22"/>
        <end position="326"/>
    </location>
</feature>
<dbReference type="Gene3D" id="3.20.20.80">
    <property type="entry name" value="Glycosidases"/>
    <property type="match status" value="1"/>
</dbReference>
<dbReference type="GO" id="GO:0004553">
    <property type="term" value="F:hydrolase activity, hydrolyzing O-glycosyl compounds"/>
    <property type="evidence" value="ECO:0007669"/>
    <property type="project" value="InterPro"/>
</dbReference>
<evidence type="ECO:0000256" key="4">
    <source>
        <dbReference type="SAM" id="MobiDB-lite"/>
    </source>
</evidence>
<feature type="chain" id="PRO_5005284496" description="GH26 domain-containing protein" evidence="5">
    <location>
        <begin position="29"/>
        <end position="556"/>
    </location>
</feature>
<dbReference type="PROSITE" id="PS51764">
    <property type="entry name" value="GH26"/>
    <property type="match status" value="1"/>
</dbReference>
<comment type="caution">
    <text evidence="7">The sequence shown here is derived from an EMBL/GenBank/DDBJ whole genome shotgun (WGS) entry which is preliminary data.</text>
</comment>
<dbReference type="RefSeq" id="WP_048474574.1">
    <property type="nucleotide sequence ID" value="NZ_JBIRUD010000002.1"/>
</dbReference>
<keyword evidence="2 3" id="KW-0326">Glycosidase</keyword>
<dbReference type="AlphaFoldDB" id="A0A0J6XW93"/>
<dbReference type="PANTHER" id="PTHR24216:SF65">
    <property type="entry name" value="PAXILLIN-LIKE PROTEIN 1"/>
    <property type="match status" value="1"/>
</dbReference>
<dbReference type="STRING" id="66430.ACS04_01420"/>
<gene>
    <name evidence="7" type="ORF">ACS04_01420</name>
</gene>
<proteinExistence type="inferred from homology"/>
<keyword evidence="8" id="KW-1185">Reference proteome</keyword>
<dbReference type="InterPro" id="IPR017853">
    <property type="entry name" value="GH"/>
</dbReference>
<name>A0A0J6XW93_9ACTN</name>
<accession>A0A0J6XW93</accession>
<comment type="similarity">
    <text evidence="3">Belongs to the glycosyl hydrolase 26 family.</text>
</comment>
<evidence type="ECO:0000256" key="1">
    <source>
        <dbReference type="ARBA" id="ARBA00022801"/>
    </source>
</evidence>
<organism evidence="7 8">
    <name type="scientific">Streptomyces roseus</name>
    <dbReference type="NCBI Taxonomy" id="66430"/>
    <lineage>
        <taxon>Bacteria</taxon>
        <taxon>Bacillati</taxon>
        <taxon>Actinomycetota</taxon>
        <taxon>Actinomycetes</taxon>
        <taxon>Kitasatosporales</taxon>
        <taxon>Streptomycetaceae</taxon>
        <taxon>Streptomyces</taxon>
    </lineage>
</organism>
<dbReference type="OrthoDB" id="3684589at2"/>
<keyword evidence="5" id="KW-0732">Signal</keyword>
<evidence type="ECO:0000313" key="8">
    <source>
        <dbReference type="Proteomes" id="UP000035932"/>
    </source>
</evidence>